<dbReference type="InterPro" id="IPR027417">
    <property type="entry name" value="P-loop_NTPase"/>
</dbReference>
<evidence type="ECO:0000256" key="3">
    <source>
        <dbReference type="ARBA" id="ARBA00022448"/>
    </source>
</evidence>
<evidence type="ECO:0000256" key="5">
    <source>
        <dbReference type="ARBA" id="ARBA00022692"/>
    </source>
</evidence>
<keyword evidence="7 13" id="KW-0067">ATP-binding</keyword>
<feature type="transmembrane region" description="Helical" evidence="10">
    <location>
        <begin position="143"/>
        <end position="164"/>
    </location>
</feature>
<dbReference type="Pfam" id="PF00664">
    <property type="entry name" value="ABC_membrane"/>
    <property type="match status" value="1"/>
</dbReference>
<comment type="similarity">
    <text evidence="2">Belongs to the ABC transporter superfamily.</text>
</comment>
<comment type="subcellular location">
    <subcellularLocation>
        <location evidence="1">Cell membrane</location>
        <topology evidence="1">Multi-pass membrane protein</topology>
    </subcellularLocation>
</comment>
<evidence type="ECO:0000313" key="13">
    <source>
        <dbReference type="EMBL" id="MDC4183449.1"/>
    </source>
</evidence>
<dbReference type="GO" id="GO:0034040">
    <property type="term" value="F:ATPase-coupled lipid transmembrane transporter activity"/>
    <property type="evidence" value="ECO:0007669"/>
    <property type="project" value="TreeGrafter"/>
</dbReference>
<evidence type="ECO:0000256" key="2">
    <source>
        <dbReference type="ARBA" id="ARBA00005417"/>
    </source>
</evidence>
<evidence type="ECO:0000259" key="12">
    <source>
        <dbReference type="PROSITE" id="PS50929"/>
    </source>
</evidence>
<evidence type="ECO:0000256" key="10">
    <source>
        <dbReference type="SAM" id="Phobius"/>
    </source>
</evidence>
<dbReference type="Pfam" id="PF00005">
    <property type="entry name" value="ABC_tran"/>
    <property type="match status" value="1"/>
</dbReference>
<keyword evidence="3" id="KW-0813">Transport</keyword>
<reference evidence="13" key="1">
    <citation type="submission" date="2021-11" db="EMBL/GenBank/DDBJ databases">
        <title>Description of Mycoplasma bradburyaesp. nov.from sea birds: a tribute to a great mycoplasmologist.</title>
        <authorList>
            <person name="Ramirez A.S."/>
            <person name="Poveda C."/>
            <person name="Suarez-Perez A."/>
            <person name="Rosales R.S."/>
            <person name="Dijkman R."/>
            <person name="Feberwee A."/>
            <person name="Spergser J."/>
            <person name="Szostak M.P."/>
            <person name="Ressel L."/>
            <person name="Calabuig P."/>
            <person name="Catania S."/>
            <person name="Gobbo F."/>
            <person name="Timofte D."/>
            <person name="Poveda J.B."/>
        </authorList>
    </citation>
    <scope>NUCLEOTIDE SEQUENCE</scope>
    <source>
        <strain evidence="13">T264</strain>
    </source>
</reference>
<dbReference type="PANTHER" id="PTHR24221:SF654">
    <property type="entry name" value="ATP-BINDING CASSETTE SUB-FAMILY B MEMBER 6"/>
    <property type="match status" value="1"/>
</dbReference>
<comment type="caution">
    <text evidence="13">The sequence shown here is derived from an EMBL/GenBank/DDBJ whole genome shotgun (WGS) entry which is preliminary data.</text>
</comment>
<dbReference type="InterPro" id="IPR039421">
    <property type="entry name" value="Type_1_exporter"/>
</dbReference>
<dbReference type="FunFam" id="3.40.50.300:FF:000221">
    <property type="entry name" value="Multidrug ABC transporter ATP-binding protein"/>
    <property type="match status" value="1"/>
</dbReference>
<dbReference type="GO" id="GO:0005524">
    <property type="term" value="F:ATP binding"/>
    <property type="evidence" value="ECO:0007669"/>
    <property type="project" value="UniProtKB-KW"/>
</dbReference>
<dbReference type="SMART" id="SM00382">
    <property type="entry name" value="AAA"/>
    <property type="match status" value="1"/>
</dbReference>
<dbReference type="SUPFAM" id="SSF52540">
    <property type="entry name" value="P-loop containing nucleoside triphosphate hydrolases"/>
    <property type="match status" value="1"/>
</dbReference>
<feature type="transmembrane region" description="Helical" evidence="10">
    <location>
        <begin position="62"/>
        <end position="82"/>
    </location>
</feature>
<dbReference type="InterPro" id="IPR036640">
    <property type="entry name" value="ABC1_TM_sf"/>
</dbReference>
<evidence type="ECO:0000313" key="14">
    <source>
        <dbReference type="Proteomes" id="UP001216384"/>
    </source>
</evidence>
<dbReference type="RefSeq" id="WP_272403997.1">
    <property type="nucleotide sequence ID" value="NZ_JAJHZP010000013.1"/>
</dbReference>
<protein>
    <submittedName>
        <fullName evidence="13">ABC transporter ATP-binding protein/permease</fullName>
    </submittedName>
</protein>
<feature type="transmembrane region" description="Helical" evidence="10">
    <location>
        <begin position="252"/>
        <end position="274"/>
    </location>
</feature>
<feature type="domain" description="ABC transporter" evidence="11">
    <location>
        <begin position="353"/>
        <end position="587"/>
    </location>
</feature>
<dbReference type="InterPro" id="IPR003593">
    <property type="entry name" value="AAA+_ATPase"/>
</dbReference>
<evidence type="ECO:0000256" key="1">
    <source>
        <dbReference type="ARBA" id="ARBA00004651"/>
    </source>
</evidence>
<keyword evidence="4" id="KW-1003">Cell membrane</keyword>
<keyword evidence="6" id="KW-0547">Nucleotide-binding</keyword>
<organism evidence="13 14">
    <name type="scientific">Mycoplasma bradburyae</name>
    <dbReference type="NCBI Taxonomy" id="2963128"/>
    <lineage>
        <taxon>Bacteria</taxon>
        <taxon>Bacillati</taxon>
        <taxon>Mycoplasmatota</taxon>
        <taxon>Mollicutes</taxon>
        <taxon>Mycoplasmataceae</taxon>
        <taxon>Mycoplasma</taxon>
    </lineage>
</organism>
<dbReference type="InterPro" id="IPR003439">
    <property type="entry name" value="ABC_transporter-like_ATP-bd"/>
</dbReference>
<gene>
    <name evidence="13" type="ORF">LNO71_02180</name>
</gene>
<proteinExistence type="inferred from homology"/>
<dbReference type="Proteomes" id="UP001216384">
    <property type="component" value="Unassembled WGS sequence"/>
</dbReference>
<evidence type="ECO:0000256" key="4">
    <source>
        <dbReference type="ARBA" id="ARBA00022475"/>
    </source>
</evidence>
<dbReference type="SUPFAM" id="SSF90123">
    <property type="entry name" value="ABC transporter transmembrane region"/>
    <property type="match status" value="1"/>
</dbReference>
<dbReference type="GO" id="GO:0140359">
    <property type="term" value="F:ABC-type transporter activity"/>
    <property type="evidence" value="ECO:0007669"/>
    <property type="project" value="InterPro"/>
</dbReference>
<dbReference type="GO" id="GO:0005886">
    <property type="term" value="C:plasma membrane"/>
    <property type="evidence" value="ECO:0007669"/>
    <property type="project" value="UniProtKB-SubCell"/>
</dbReference>
<dbReference type="Gene3D" id="3.40.50.300">
    <property type="entry name" value="P-loop containing nucleotide triphosphate hydrolases"/>
    <property type="match status" value="1"/>
</dbReference>
<evidence type="ECO:0000256" key="7">
    <source>
        <dbReference type="ARBA" id="ARBA00022840"/>
    </source>
</evidence>
<dbReference type="Gene3D" id="1.20.1560.10">
    <property type="entry name" value="ABC transporter type 1, transmembrane domain"/>
    <property type="match status" value="1"/>
</dbReference>
<dbReference type="InterPro" id="IPR011527">
    <property type="entry name" value="ABC1_TM_dom"/>
</dbReference>
<dbReference type="AlphaFoldDB" id="A0AAW6HS95"/>
<keyword evidence="9 10" id="KW-0472">Membrane</keyword>
<evidence type="ECO:0000256" key="6">
    <source>
        <dbReference type="ARBA" id="ARBA00022741"/>
    </source>
</evidence>
<feature type="transmembrane region" description="Helical" evidence="10">
    <location>
        <begin position="286"/>
        <end position="307"/>
    </location>
</feature>
<feature type="transmembrane region" description="Helical" evidence="10">
    <location>
        <begin position="170"/>
        <end position="190"/>
    </location>
</feature>
<keyword evidence="8 10" id="KW-1133">Transmembrane helix</keyword>
<dbReference type="PROSITE" id="PS50893">
    <property type="entry name" value="ABC_TRANSPORTER_2"/>
    <property type="match status" value="1"/>
</dbReference>
<accession>A0AAW6HS95</accession>
<evidence type="ECO:0000259" key="11">
    <source>
        <dbReference type="PROSITE" id="PS50893"/>
    </source>
</evidence>
<feature type="transmembrane region" description="Helical" evidence="10">
    <location>
        <begin position="20"/>
        <end position="42"/>
    </location>
</feature>
<sequence>MKEVKHLFQFLKQDKRALILMMIFTTFKSLLTITGSIIFGYVIQNIFVNITLENPIVAQENWIKLLKFTGISAALYFVLFICHVTSAKIAIKTAYNTTVRIRDIVFRKIHKIDLLTLEKIMHGEIINKISVDIDLISTNLSTFLSEIFSTPIVATFIIIALFVISPYLTLIILGLMVFMFIVQLAVIKVANKRQKKTQDLYEKISTFIEEHIQQYELIKSLDIIDIVNQEFKELCNQYLKANLRSSRIFSTIYPINFLFEDSIIIAGFVFSLLFQALNIPSGSPVYFIKDINLGLITIFNLMLRFALGELGYLFRVAADVQVTFVSIKRIKEFLDLKQKFEYQKQKIDKLQSIKFENVSFSYDDKNLAINDVSFEIKANSSIALVGETGSGKSTIMNLLSRYYQPTKGHIYLNDMNYTKIDEYHFNEMISVVLQDSVMFSDTIYNNIACVNQKATKEQVIQAAKDAKIHDFIDNLKDGYDTYIDENQTNLSSGQLQQIALARAFLSDAEILIMDEATSSVDSKTEKNIQDAIFKLMKNKTVILIAHRLSTIINVDNILVMKQGKIVESGNHEQLIAKKGYYYELNQVNVDESNLM</sequence>
<dbReference type="PANTHER" id="PTHR24221">
    <property type="entry name" value="ATP-BINDING CASSETTE SUB-FAMILY B"/>
    <property type="match status" value="1"/>
</dbReference>
<dbReference type="PROSITE" id="PS50929">
    <property type="entry name" value="ABC_TM1F"/>
    <property type="match status" value="1"/>
</dbReference>
<evidence type="ECO:0000256" key="8">
    <source>
        <dbReference type="ARBA" id="ARBA00022989"/>
    </source>
</evidence>
<dbReference type="GO" id="GO:0016887">
    <property type="term" value="F:ATP hydrolysis activity"/>
    <property type="evidence" value="ECO:0007669"/>
    <property type="project" value="InterPro"/>
</dbReference>
<evidence type="ECO:0000256" key="9">
    <source>
        <dbReference type="ARBA" id="ARBA00023136"/>
    </source>
</evidence>
<dbReference type="EMBL" id="JAJHZP010000013">
    <property type="protein sequence ID" value="MDC4183449.1"/>
    <property type="molecule type" value="Genomic_DNA"/>
</dbReference>
<keyword evidence="5 10" id="KW-0812">Transmembrane</keyword>
<feature type="domain" description="ABC transmembrane type-1" evidence="12">
    <location>
        <begin position="19"/>
        <end position="321"/>
    </location>
</feature>
<name>A0AAW6HS95_9MOLU</name>